<dbReference type="InterPro" id="IPR013785">
    <property type="entry name" value="Aldolase_TIM"/>
</dbReference>
<evidence type="ECO:0008006" key="6">
    <source>
        <dbReference type="Google" id="ProtNLM"/>
    </source>
</evidence>
<dbReference type="PIRSF" id="PIRSF001365">
    <property type="entry name" value="DHDPS"/>
    <property type="match status" value="1"/>
</dbReference>
<dbReference type="Pfam" id="PF00701">
    <property type="entry name" value="DHDPS"/>
    <property type="match status" value="1"/>
</dbReference>
<evidence type="ECO:0000313" key="4">
    <source>
        <dbReference type="EMBL" id="KAK1711602.1"/>
    </source>
</evidence>
<reference evidence="4" key="1">
    <citation type="submission" date="2021-12" db="EMBL/GenBank/DDBJ databases">
        <title>Comparative genomics, transcriptomics and evolutionary studies reveal genomic signatures of adaptation to plant cell wall in hemibiotrophic fungi.</title>
        <authorList>
            <consortium name="DOE Joint Genome Institute"/>
            <person name="Baroncelli R."/>
            <person name="Diaz J.F."/>
            <person name="Benocci T."/>
            <person name="Peng M."/>
            <person name="Battaglia E."/>
            <person name="Haridas S."/>
            <person name="Andreopoulos W."/>
            <person name="Labutti K."/>
            <person name="Pangilinan J."/>
            <person name="Floch G.L."/>
            <person name="Makela M.R."/>
            <person name="Henrissat B."/>
            <person name="Grigoriev I.V."/>
            <person name="Crouch J.A."/>
            <person name="De Vries R.P."/>
            <person name="Sukno S.A."/>
            <person name="Thon M.R."/>
        </authorList>
    </citation>
    <scope>NUCLEOTIDE SEQUENCE</scope>
    <source>
        <strain evidence="4">CBS 112980</strain>
    </source>
</reference>
<name>A0AAD8XCV1_GLOAC</name>
<feature type="active site" description="Proton donor/acceptor" evidence="2">
    <location>
        <position position="147"/>
    </location>
</feature>
<sequence length="318" mass="34016">MERTTRELPRGTYAASMSFFDETAGTIDTQTQRQHTIRLSKAGISGCVVMGSNGEAPHLSIEKRNTIIRETRQALDSIGSQQTPIIAGCSEHSVRGTIHLCQEASRAGSDYTLVLPPSYFSDGMSPDIIEGFFIELADQSPIPIILYSFPAVSAGIEMDSGLLSRVSQHPNVAGAKFTCGDTGKLSRVSTAMKARQSYSLFGCLADFILPALVAGATGVIAGGANVTPRACVQVFDLWQEGRVKEARELQAILANGDWKHTARGISGTKAALDALFGYGGSPRRPLKVLSEAAVLEPRTGMRELITTEERLGARLAKA</sequence>
<dbReference type="AlphaFoldDB" id="A0AAD8XCV1"/>
<evidence type="ECO:0000256" key="2">
    <source>
        <dbReference type="PIRSR" id="PIRSR001365-1"/>
    </source>
</evidence>
<evidence type="ECO:0000256" key="3">
    <source>
        <dbReference type="PIRSR" id="PIRSR001365-2"/>
    </source>
</evidence>
<keyword evidence="5" id="KW-1185">Reference proteome</keyword>
<comment type="similarity">
    <text evidence="1">Belongs to the DapA family.</text>
</comment>
<gene>
    <name evidence="4" type="ORF">BDZ83DRAFT_590697</name>
</gene>
<dbReference type="GO" id="GO:0008840">
    <property type="term" value="F:4-hydroxy-tetrahydrodipicolinate synthase activity"/>
    <property type="evidence" value="ECO:0007669"/>
    <property type="project" value="TreeGrafter"/>
</dbReference>
<feature type="active site" description="Schiff-base intermediate with substrate" evidence="2">
    <location>
        <position position="176"/>
    </location>
</feature>
<feature type="binding site" evidence="3">
    <location>
        <position position="220"/>
    </location>
    <ligand>
        <name>pyruvate</name>
        <dbReference type="ChEBI" id="CHEBI:15361"/>
    </ligand>
</feature>
<comment type="caution">
    <text evidence="4">The sequence shown here is derived from an EMBL/GenBank/DDBJ whole genome shotgun (WGS) entry which is preliminary data.</text>
</comment>
<dbReference type="EMBL" id="JAHMHS010000157">
    <property type="protein sequence ID" value="KAK1711602.1"/>
    <property type="molecule type" value="Genomic_DNA"/>
</dbReference>
<dbReference type="CDD" id="cd00408">
    <property type="entry name" value="DHDPS-like"/>
    <property type="match status" value="1"/>
</dbReference>
<evidence type="ECO:0000256" key="1">
    <source>
        <dbReference type="PIRNR" id="PIRNR001365"/>
    </source>
</evidence>
<proteinExistence type="inferred from homology"/>
<protein>
    <recommendedName>
        <fullName evidence="6">Dihydrodipicolinate synthase</fullName>
    </recommendedName>
</protein>
<dbReference type="PRINTS" id="PR00146">
    <property type="entry name" value="DHPICSNTHASE"/>
</dbReference>
<dbReference type="PANTHER" id="PTHR12128">
    <property type="entry name" value="DIHYDRODIPICOLINATE SYNTHASE"/>
    <property type="match status" value="1"/>
</dbReference>
<dbReference type="Proteomes" id="UP001244207">
    <property type="component" value="Unassembled WGS sequence"/>
</dbReference>
<dbReference type="PANTHER" id="PTHR12128:SF24">
    <property type="entry name" value="DIHYDRODIPICOLINATE SYNTHETASE FAMILY PROTEIN (AFU_ORTHOLOGUE AFUA_3G11920)"/>
    <property type="match status" value="1"/>
</dbReference>
<dbReference type="GeneID" id="85390258"/>
<accession>A0AAD8XCV1</accession>
<keyword evidence="1" id="KW-0456">Lyase</keyword>
<dbReference type="RefSeq" id="XP_060359155.1">
    <property type="nucleotide sequence ID" value="XM_060506359.1"/>
</dbReference>
<dbReference type="SMART" id="SM01130">
    <property type="entry name" value="DHDPS"/>
    <property type="match status" value="1"/>
</dbReference>
<evidence type="ECO:0000313" key="5">
    <source>
        <dbReference type="Proteomes" id="UP001244207"/>
    </source>
</evidence>
<dbReference type="Gene3D" id="3.20.20.70">
    <property type="entry name" value="Aldolase class I"/>
    <property type="match status" value="1"/>
</dbReference>
<organism evidence="4 5">
    <name type="scientific">Glomerella acutata</name>
    <name type="common">Colletotrichum acutatum</name>
    <dbReference type="NCBI Taxonomy" id="27357"/>
    <lineage>
        <taxon>Eukaryota</taxon>
        <taxon>Fungi</taxon>
        <taxon>Dikarya</taxon>
        <taxon>Ascomycota</taxon>
        <taxon>Pezizomycotina</taxon>
        <taxon>Sordariomycetes</taxon>
        <taxon>Hypocreomycetidae</taxon>
        <taxon>Glomerellales</taxon>
        <taxon>Glomerellaceae</taxon>
        <taxon>Colletotrichum</taxon>
        <taxon>Colletotrichum acutatum species complex</taxon>
    </lineage>
</organism>
<dbReference type="SUPFAM" id="SSF51569">
    <property type="entry name" value="Aldolase"/>
    <property type="match status" value="1"/>
</dbReference>
<dbReference type="InterPro" id="IPR002220">
    <property type="entry name" value="DapA-like"/>
</dbReference>